<dbReference type="InterPro" id="IPR015946">
    <property type="entry name" value="KH_dom-like_a/b"/>
</dbReference>
<evidence type="ECO:0000313" key="2">
    <source>
        <dbReference type="Proteomes" id="UP000297604"/>
    </source>
</evidence>
<dbReference type="Gene3D" id="3.30.300.20">
    <property type="match status" value="1"/>
</dbReference>
<dbReference type="PANTHER" id="PTHR42830">
    <property type="entry name" value="OSMOTICALLY INDUCIBLE FAMILY PROTEIN"/>
    <property type="match status" value="1"/>
</dbReference>
<dbReference type="RefSeq" id="WP_134445872.1">
    <property type="nucleotide sequence ID" value="NZ_SOFS01000018.1"/>
</dbReference>
<accession>A0ABY2IQ45</accession>
<keyword evidence="2" id="KW-1185">Reference proteome</keyword>
<dbReference type="InterPro" id="IPR003718">
    <property type="entry name" value="OsmC/Ohr_fam"/>
</dbReference>
<proteinExistence type="predicted"/>
<evidence type="ECO:0000313" key="1">
    <source>
        <dbReference type="EMBL" id="TFC20933.1"/>
    </source>
</evidence>
<protein>
    <submittedName>
        <fullName evidence="1">OsmC family peroxiredoxin</fullName>
    </submittedName>
</protein>
<organism evidence="1 2">
    <name type="scientific">Cryobacterium glucosi</name>
    <dbReference type="NCBI Taxonomy" id="1259175"/>
    <lineage>
        <taxon>Bacteria</taxon>
        <taxon>Bacillati</taxon>
        <taxon>Actinomycetota</taxon>
        <taxon>Actinomycetes</taxon>
        <taxon>Micrococcales</taxon>
        <taxon>Microbacteriaceae</taxon>
        <taxon>Cryobacterium</taxon>
    </lineage>
</organism>
<sequence length="157" mass="17187">MKIEHHYDVRVAWTGNRGTGTSDYRAYGRDHVVSAEGKHPLEGSSDRTFHGDADRWNPEELLLAALSQCHMLSYLHVAARNGVVVVGYTDDATGTMVQTRDGGGHFTEAMLRPRVTVADPGQVELAHSLHAEAARECFIAASVNFPVRHEPETVAVP</sequence>
<dbReference type="SUPFAM" id="SSF82784">
    <property type="entry name" value="OsmC-like"/>
    <property type="match status" value="1"/>
</dbReference>
<dbReference type="Proteomes" id="UP000297604">
    <property type="component" value="Unassembled WGS sequence"/>
</dbReference>
<comment type="caution">
    <text evidence="1">The sequence shown here is derived from an EMBL/GenBank/DDBJ whole genome shotgun (WGS) entry which is preliminary data.</text>
</comment>
<dbReference type="EMBL" id="SOFS01000018">
    <property type="protein sequence ID" value="TFC20933.1"/>
    <property type="molecule type" value="Genomic_DNA"/>
</dbReference>
<dbReference type="PANTHER" id="PTHR42830:SF2">
    <property type="entry name" value="OSMC_OHR FAMILY PROTEIN"/>
    <property type="match status" value="1"/>
</dbReference>
<reference evidence="1 2" key="1">
    <citation type="submission" date="2019-03" db="EMBL/GenBank/DDBJ databases">
        <title>Genomics of glacier-inhabiting Cryobacterium strains.</title>
        <authorList>
            <person name="Liu Q."/>
            <person name="Xin Y.-H."/>
        </authorList>
    </citation>
    <scope>NUCLEOTIDE SEQUENCE [LARGE SCALE GENOMIC DNA]</scope>
    <source>
        <strain evidence="1 2">MDB1-5</strain>
    </source>
</reference>
<dbReference type="InterPro" id="IPR036102">
    <property type="entry name" value="OsmC/Ohrsf"/>
</dbReference>
<dbReference type="Pfam" id="PF02566">
    <property type="entry name" value="OsmC"/>
    <property type="match status" value="1"/>
</dbReference>
<name>A0ABY2IQ45_9MICO</name>
<gene>
    <name evidence="1" type="ORF">E3O46_08420</name>
</gene>
<dbReference type="InterPro" id="IPR052707">
    <property type="entry name" value="OsmC_Ohr_Peroxiredoxin"/>
</dbReference>